<evidence type="ECO:0000256" key="1">
    <source>
        <dbReference type="SAM" id="Phobius"/>
    </source>
</evidence>
<evidence type="ECO:0000313" key="2">
    <source>
        <dbReference type="EMBL" id="MBK1669298.1"/>
    </source>
</evidence>
<keyword evidence="1" id="KW-0812">Transmembrane</keyword>
<name>A0ABS1DGA1_9PROT</name>
<proteinExistence type="predicted"/>
<evidence type="ECO:0008006" key="4">
    <source>
        <dbReference type="Google" id="ProtNLM"/>
    </source>
</evidence>
<evidence type="ECO:0000313" key="3">
    <source>
        <dbReference type="Proteomes" id="UP001296873"/>
    </source>
</evidence>
<dbReference type="SUPFAM" id="SSF48452">
    <property type="entry name" value="TPR-like"/>
    <property type="match status" value="1"/>
</dbReference>
<protein>
    <recommendedName>
        <fullName evidence="4">Tetratricopeptide repeat protein</fullName>
    </recommendedName>
</protein>
<keyword evidence="1" id="KW-1133">Transmembrane helix</keyword>
<accession>A0ABS1DGA1</accession>
<comment type="caution">
    <text evidence="2">The sequence shown here is derived from an EMBL/GenBank/DDBJ whole genome shotgun (WGS) entry which is preliminary data.</text>
</comment>
<dbReference type="InterPro" id="IPR011990">
    <property type="entry name" value="TPR-like_helical_dom_sf"/>
</dbReference>
<dbReference type="Pfam" id="PF14559">
    <property type="entry name" value="TPR_19"/>
    <property type="match status" value="1"/>
</dbReference>
<dbReference type="EMBL" id="NRRL01000044">
    <property type="protein sequence ID" value="MBK1669298.1"/>
    <property type="molecule type" value="Genomic_DNA"/>
</dbReference>
<keyword evidence="1" id="KW-0472">Membrane</keyword>
<reference evidence="2 3" key="1">
    <citation type="journal article" date="2020" name="Microorganisms">
        <title>Osmotic Adaptation and Compatible Solute Biosynthesis of Phototrophic Bacteria as Revealed from Genome Analyses.</title>
        <authorList>
            <person name="Imhoff J.F."/>
            <person name="Rahn T."/>
            <person name="Kunzel S."/>
            <person name="Keller A."/>
            <person name="Neulinger S.C."/>
        </authorList>
    </citation>
    <scope>NUCLEOTIDE SEQUENCE [LARGE SCALE GENOMIC DNA]</scope>
    <source>
        <strain evidence="2 3">DSM 9895</strain>
    </source>
</reference>
<organism evidence="2 3">
    <name type="scientific">Rhodovibrio sodomensis</name>
    <dbReference type="NCBI Taxonomy" id="1088"/>
    <lineage>
        <taxon>Bacteria</taxon>
        <taxon>Pseudomonadati</taxon>
        <taxon>Pseudomonadota</taxon>
        <taxon>Alphaproteobacteria</taxon>
        <taxon>Rhodospirillales</taxon>
        <taxon>Rhodovibrionaceae</taxon>
        <taxon>Rhodovibrio</taxon>
    </lineage>
</organism>
<dbReference type="Gene3D" id="1.25.40.10">
    <property type="entry name" value="Tetratricopeptide repeat domain"/>
    <property type="match status" value="1"/>
</dbReference>
<feature type="transmembrane region" description="Helical" evidence="1">
    <location>
        <begin position="27"/>
        <end position="53"/>
    </location>
</feature>
<dbReference type="RefSeq" id="WP_200341629.1">
    <property type="nucleotide sequence ID" value="NZ_NRRL01000044.1"/>
</dbReference>
<sequence length="375" mass="42082">MPEVTKLELEAFEAPEFDEAEPTPDPFGLLGTLEVALVILLVLSVQSALVYFFTAGRLSLNGALAAHGLVTLVLAAWAFAPRREDPRLHATLALASALGFVFGTLGTGIAFLLREVGLRARIGGAGWYALLFPTSSVTRQDQLERDARHRNRRTRLELRGEVAPLVDVLARGKTADRIQIVSFLARNFRPRYSEALRRALSDRDPAIRAQAAGVAAGVERRLADTLQERHHAYEADPYNPDTIFALAELYDDFAHTGLLSAAVARGYREQAVRLYRRLLEIDPGDERARMRLVRVLLRIREPFDALRLIDDMPGEVQDLTSWFAWLAEAYYRGGRYADLRRLCTRADREISVQDVPVAIREAIKVWSEARRDHTT</sequence>
<gene>
    <name evidence="2" type="ORF">CKO28_14770</name>
</gene>
<feature type="transmembrane region" description="Helical" evidence="1">
    <location>
        <begin position="92"/>
        <end position="113"/>
    </location>
</feature>
<feature type="transmembrane region" description="Helical" evidence="1">
    <location>
        <begin position="60"/>
        <end position="80"/>
    </location>
</feature>
<keyword evidence="3" id="KW-1185">Reference proteome</keyword>
<dbReference type="Proteomes" id="UP001296873">
    <property type="component" value="Unassembled WGS sequence"/>
</dbReference>